<evidence type="ECO:0000256" key="4">
    <source>
        <dbReference type="PROSITE-ProRule" id="PRU00433"/>
    </source>
</evidence>
<accession>A0AAU7CPK4</accession>
<dbReference type="SUPFAM" id="SSF50952">
    <property type="entry name" value="Soluble quinoprotein glucose dehydrogenase"/>
    <property type="match status" value="1"/>
</dbReference>
<dbReference type="InterPro" id="IPR013428">
    <property type="entry name" value="Membrane-bound_put_N"/>
</dbReference>
<dbReference type="SUPFAM" id="SSF48371">
    <property type="entry name" value="ARM repeat"/>
    <property type="match status" value="1"/>
</dbReference>
<dbReference type="NCBIfam" id="TIGR02603">
    <property type="entry name" value="CxxCH_TIGR02603"/>
    <property type="match status" value="1"/>
</dbReference>
<dbReference type="InterPro" id="IPR016024">
    <property type="entry name" value="ARM-type_fold"/>
</dbReference>
<dbReference type="GO" id="GO:0046872">
    <property type="term" value="F:metal ion binding"/>
    <property type="evidence" value="ECO:0007669"/>
    <property type="project" value="UniProtKB-KW"/>
</dbReference>
<dbReference type="InterPro" id="IPR055557">
    <property type="entry name" value="DUF7133"/>
</dbReference>
<dbReference type="PANTHER" id="PTHR33546:SF1">
    <property type="entry name" value="LARGE, MULTIFUNCTIONAL SECRETED PROTEIN"/>
    <property type="match status" value="1"/>
</dbReference>
<dbReference type="RefSeq" id="WP_406699705.1">
    <property type="nucleotide sequence ID" value="NZ_CP155447.1"/>
</dbReference>
<dbReference type="Gene3D" id="1.10.760.10">
    <property type="entry name" value="Cytochrome c-like domain"/>
    <property type="match status" value="1"/>
</dbReference>
<dbReference type="PROSITE" id="PS51007">
    <property type="entry name" value="CYTC"/>
    <property type="match status" value="1"/>
</dbReference>
<dbReference type="GO" id="GO:0020037">
    <property type="term" value="F:heme binding"/>
    <property type="evidence" value="ECO:0007669"/>
    <property type="project" value="InterPro"/>
</dbReference>
<keyword evidence="3 4" id="KW-0408">Iron</keyword>
<protein>
    <submittedName>
        <fullName evidence="6">PVC-type heme-binding CxxCH protein</fullName>
    </submittedName>
</protein>
<dbReference type="NCBIfam" id="TIGR02604">
    <property type="entry name" value="Piru_Ver_Nterm"/>
    <property type="match status" value="1"/>
</dbReference>
<organism evidence="6">
    <name type="scientific">Singulisphaera sp. Ch08</name>
    <dbReference type="NCBI Taxonomy" id="3120278"/>
    <lineage>
        <taxon>Bacteria</taxon>
        <taxon>Pseudomonadati</taxon>
        <taxon>Planctomycetota</taxon>
        <taxon>Planctomycetia</taxon>
        <taxon>Isosphaerales</taxon>
        <taxon>Isosphaeraceae</taxon>
        <taxon>Singulisphaera</taxon>
    </lineage>
</organism>
<dbReference type="PANTHER" id="PTHR33546">
    <property type="entry name" value="LARGE, MULTIFUNCTIONAL SECRETED PROTEIN-RELATED"/>
    <property type="match status" value="1"/>
</dbReference>
<evidence type="ECO:0000259" key="5">
    <source>
        <dbReference type="PROSITE" id="PS51007"/>
    </source>
</evidence>
<gene>
    <name evidence="6" type="ORF">V5E97_12680</name>
</gene>
<dbReference type="InterPro" id="IPR011989">
    <property type="entry name" value="ARM-like"/>
</dbReference>
<dbReference type="SUPFAM" id="SSF46626">
    <property type="entry name" value="Cytochrome c"/>
    <property type="match status" value="1"/>
</dbReference>
<evidence type="ECO:0000256" key="2">
    <source>
        <dbReference type="ARBA" id="ARBA00022723"/>
    </source>
</evidence>
<dbReference type="InterPro" id="IPR013427">
    <property type="entry name" value="Haem-bd_dom_put"/>
</dbReference>
<dbReference type="Gene3D" id="1.25.10.10">
    <property type="entry name" value="Leucine-rich Repeat Variant"/>
    <property type="match status" value="1"/>
</dbReference>
<dbReference type="Pfam" id="PF00034">
    <property type="entry name" value="Cytochrom_C"/>
    <property type="match status" value="1"/>
</dbReference>
<dbReference type="InterPro" id="IPR011041">
    <property type="entry name" value="Quinoprot_gluc/sorb_DH_b-prop"/>
</dbReference>
<reference evidence="6" key="1">
    <citation type="submission" date="2024-05" db="EMBL/GenBank/DDBJ databases">
        <title>Planctomycetes of the genus Singulisphaera possess chitinolytic capabilities.</title>
        <authorList>
            <person name="Ivanova A."/>
        </authorList>
    </citation>
    <scope>NUCLEOTIDE SEQUENCE</scope>
    <source>
        <strain evidence="6">Ch08T</strain>
    </source>
</reference>
<evidence type="ECO:0000256" key="1">
    <source>
        <dbReference type="ARBA" id="ARBA00022617"/>
    </source>
</evidence>
<dbReference type="GO" id="GO:0009055">
    <property type="term" value="F:electron transfer activity"/>
    <property type="evidence" value="ECO:0007669"/>
    <property type="project" value="InterPro"/>
</dbReference>
<dbReference type="EMBL" id="CP155447">
    <property type="protein sequence ID" value="XBH06857.1"/>
    <property type="molecule type" value="Genomic_DNA"/>
</dbReference>
<sequence>MQFVLSLCLSALTQSPAPVENVSSFPPRSAFEERKALHVPEGFEVQLVAAEPAIQKPMNIAFDDKGRLWVTGTVEYPYPAKDGTKPRDTVKILEDFQPDGRAGKITTFAEGLNIPIGLMPLPDSTGALVYSIPTVDRHSDTDGDGRADRRATLYREYGHQDTHGMTGSFTWGFDGWIYACHGFSNTSKVEGTDDKPIQMASGNVYRMKLDGSRAEYVTHGQVNPFGLTFDPLGNLYSSDCHSRPIYQLLRGAYYPSFGKPDDGLGFGPEMMSHDHGSTAIDGATYYAANQFPPAYRDTIFTGNVLTNRINHDRLEFRGSSPKAIEQPDFLWSEDNWFRPVDIELGPDGALYVADFYNRIIGHYEVPLTHPGRDHDHGRIWRIVYRGPKKENGSVTTRGDWTKATNDELIADLGHPNLVVRTKAANQLSTRKSEDLDSQLTSVVASDSDVWRKVHALWVLQRRGHLDDATLDRAAAEPARELRVHAMRVIAERPSLVDSLSKRAREALTDQDALVQRSAAEALGRHPDFANVRPLLALRQSAPSEDTHLIHVVRMALRDQFLTASAWNALASASLSERDARDLADVAPGIPTAESAKYLISHVERYAEPDGTLVRYLHHIARYGNEDSVRAMLAFLRNRSEPSPAQLASFLKAVLQGTQERGATLSGEGQEMALKLTRRLVDSPKKDELLLGIDLVKSFKLTELRGPLESRVRNAKSEIPLRIEAMTAVVVMAPEKSVTLLGQVLGDSSEPFELRDKAASALALINQAGSTEVLLKVLPTAPERLQATIATGLAARKPGAELLLKTIGEGKASARLLQEPRVALLLGNQEIDRIKERVATLLKDLPPADARLRDLVKQRHDGFGTAPRDVARGAAVFEKNCVACHQIAGKGQRIGPQLDGIGTRGIDRLLEDVLDPNRNVDQAFRVTNVAQRDGQLVSGLLLKEEGEILVFADAQGKEVRVPKETVEERTTSQLSPMPANLSDQITEPEFYDLLAYLLQQKESSSKPANEGGTVKEGSR</sequence>
<name>A0AAU7CPK4_9BACT</name>
<feature type="domain" description="Cytochrome c" evidence="5">
    <location>
        <begin position="867"/>
        <end position="1000"/>
    </location>
</feature>
<evidence type="ECO:0000256" key="3">
    <source>
        <dbReference type="ARBA" id="ARBA00023004"/>
    </source>
</evidence>
<dbReference type="AlphaFoldDB" id="A0AAU7CPK4"/>
<dbReference type="InterPro" id="IPR036909">
    <property type="entry name" value="Cyt_c-like_dom_sf"/>
</dbReference>
<keyword evidence="1 4" id="KW-0349">Heme</keyword>
<evidence type="ECO:0000313" key="6">
    <source>
        <dbReference type="EMBL" id="XBH06857.1"/>
    </source>
</evidence>
<dbReference type="Gene3D" id="2.120.10.30">
    <property type="entry name" value="TolB, C-terminal domain"/>
    <property type="match status" value="1"/>
</dbReference>
<dbReference type="Pfam" id="PF23500">
    <property type="entry name" value="DUF7133"/>
    <property type="match status" value="1"/>
</dbReference>
<keyword evidence="2 4" id="KW-0479">Metal-binding</keyword>
<dbReference type="InterPro" id="IPR011042">
    <property type="entry name" value="6-blade_b-propeller_TolB-like"/>
</dbReference>
<dbReference type="InterPro" id="IPR009056">
    <property type="entry name" value="Cyt_c-like_dom"/>
</dbReference>
<proteinExistence type="predicted"/>